<dbReference type="EMBL" id="CAKXAJ010025932">
    <property type="protein sequence ID" value="CAH2246376.1"/>
    <property type="molecule type" value="Genomic_DNA"/>
</dbReference>
<reference evidence="2" key="1">
    <citation type="submission" date="2022-03" db="EMBL/GenBank/DDBJ databases">
        <authorList>
            <person name="Lindestad O."/>
        </authorList>
    </citation>
    <scope>NUCLEOTIDE SEQUENCE</scope>
</reference>
<dbReference type="SUPFAM" id="SSF56672">
    <property type="entry name" value="DNA/RNA polymerases"/>
    <property type="match status" value="1"/>
</dbReference>
<dbReference type="GO" id="GO:0071897">
    <property type="term" value="P:DNA biosynthetic process"/>
    <property type="evidence" value="ECO:0007669"/>
    <property type="project" value="UniProtKB-ARBA"/>
</dbReference>
<sequence>MDALYRDATSRKSIDEADLELLQLKELLADNKDIFTPSNEPTSHTEHQMDSGNSRPVAVPPYRLSPQKTEPLKVEIEKMLAGEIIEPCTSPRSSPVVLAPKERRRDKSMH</sequence>
<accession>A0A8S4S256</accession>
<dbReference type="Proteomes" id="UP000838756">
    <property type="component" value="Unassembled WGS sequence"/>
</dbReference>
<feature type="region of interest" description="Disordered" evidence="1">
    <location>
        <begin position="87"/>
        <end position="110"/>
    </location>
</feature>
<comment type="caution">
    <text evidence="2">The sequence shown here is derived from an EMBL/GenBank/DDBJ whole genome shotgun (WGS) entry which is preliminary data.</text>
</comment>
<dbReference type="OrthoDB" id="775972at2759"/>
<organism evidence="2 3">
    <name type="scientific">Pararge aegeria aegeria</name>
    <dbReference type="NCBI Taxonomy" id="348720"/>
    <lineage>
        <taxon>Eukaryota</taxon>
        <taxon>Metazoa</taxon>
        <taxon>Ecdysozoa</taxon>
        <taxon>Arthropoda</taxon>
        <taxon>Hexapoda</taxon>
        <taxon>Insecta</taxon>
        <taxon>Pterygota</taxon>
        <taxon>Neoptera</taxon>
        <taxon>Endopterygota</taxon>
        <taxon>Lepidoptera</taxon>
        <taxon>Glossata</taxon>
        <taxon>Ditrysia</taxon>
        <taxon>Papilionoidea</taxon>
        <taxon>Nymphalidae</taxon>
        <taxon>Satyrinae</taxon>
        <taxon>Satyrini</taxon>
        <taxon>Parargina</taxon>
        <taxon>Pararge</taxon>
    </lineage>
</organism>
<keyword evidence="3" id="KW-1185">Reference proteome</keyword>
<name>A0A8S4S256_9NEOP</name>
<dbReference type="Gene3D" id="3.10.10.10">
    <property type="entry name" value="HIV Type 1 Reverse Transcriptase, subunit A, domain 1"/>
    <property type="match status" value="1"/>
</dbReference>
<evidence type="ECO:0000256" key="1">
    <source>
        <dbReference type="SAM" id="MobiDB-lite"/>
    </source>
</evidence>
<gene>
    <name evidence="2" type="primary">jg27638</name>
    <name evidence="2" type="ORF">PAEG_LOCUS21371</name>
</gene>
<dbReference type="InterPro" id="IPR043502">
    <property type="entry name" value="DNA/RNA_pol_sf"/>
</dbReference>
<feature type="region of interest" description="Disordered" evidence="1">
    <location>
        <begin position="33"/>
        <end position="70"/>
    </location>
</feature>
<protein>
    <submittedName>
        <fullName evidence="2">Jg27638 protein</fullName>
    </submittedName>
</protein>
<evidence type="ECO:0000313" key="3">
    <source>
        <dbReference type="Proteomes" id="UP000838756"/>
    </source>
</evidence>
<proteinExistence type="predicted"/>
<dbReference type="AlphaFoldDB" id="A0A8S4S256"/>
<evidence type="ECO:0000313" key="2">
    <source>
        <dbReference type="EMBL" id="CAH2246376.1"/>
    </source>
</evidence>
<feature type="compositionally biased region" description="Basic and acidic residues" evidence="1">
    <location>
        <begin position="100"/>
        <end position="110"/>
    </location>
</feature>